<dbReference type="VEuPathDB" id="MicrosporidiaDB:EDEG_01993"/>
<dbReference type="InterPro" id="IPR042099">
    <property type="entry name" value="ANL_N_sf"/>
</dbReference>
<reference evidence="4" key="2">
    <citation type="submission" date="2015-07" db="EMBL/GenBank/DDBJ databases">
        <title>Contrasting host-pathogen interactions and genome evolution in two generalist and specialist microsporidian pathogens of mosquitoes.</title>
        <authorList>
            <consortium name="The Broad Institute Genomics Platform"/>
            <consortium name="The Broad Institute Genome Sequencing Center for Infectious Disease"/>
            <person name="Cuomo C.A."/>
            <person name="Sanscrainte N.D."/>
            <person name="Goldberg J.M."/>
            <person name="Heiman D."/>
            <person name="Young S."/>
            <person name="Zeng Q."/>
            <person name="Becnel J.J."/>
            <person name="Birren B.W."/>
        </authorList>
    </citation>
    <scope>NUCLEOTIDE SEQUENCE [LARGE SCALE GENOMIC DNA]</scope>
    <source>
        <strain evidence="4">USNM 41457</strain>
    </source>
</reference>
<organism evidence="3 4">
    <name type="scientific">Edhazardia aedis (strain USNM 41457)</name>
    <name type="common">Microsporidian parasite</name>
    <dbReference type="NCBI Taxonomy" id="1003232"/>
    <lineage>
        <taxon>Eukaryota</taxon>
        <taxon>Fungi</taxon>
        <taxon>Fungi incertae sedis</taxon>
        <taxon>Microsporidia</taxon>
        <taxon>Edhazardia</taxon>
    </lineage>
</organism>
<dbReference type="Pfam" id="PF13193">
    <property type="entry name" value="AMP-binding_C"/>
    <property type="match status" value="1"/>
</dbReference>
<dbReference type="Gene3D" id="3.30.300.30">
    <property type="match status" value="1"/>
</dbReference>
<evidence type="ECO:0000259" key="2">
    <source>
        <dbReference type="Pfam" id="PF13193"/>
    </source>
</evidence>
<dbReference type="GO" id="GO:0006085">
    <property type="term" value="P:acetyl-CoA biosynthetic process"/>
    <property type="evidence" value="ECO:0007669"/>
    <property type="project" value="TreeGrafter"/>
</dbReference>
<dbReference type="HOGENOM" id="CLU_000022_17_10_1"/>
<evidence type="ECO:0000313" key="4">
    <source>
        <dbReference type="Proteomes" id="UP000003163"/>
    </source>
</evidence>
<dbReference type="PANTHER" id="PTHR24095:SF14">
    <property type="entry name" value="ACETYL-COENZYME A SYNTHETASE 1"/>
    <property type="match status" value="1"/>
</dbReference>
<comment type="caution">
    <text evidence="3">The sequence shown here is derived from an EMBL/GenBank/DDBJ whole genome shotgun (WGS) entry which is preliminary data.</text>
</comment>
<dbReference type="AlphaFoldDB" id="J8ZVM9"/>
<evidence type="ECO:0000313" key="3">
    <source>
        <dbReference type="EMBL" id="EJW03713.1"/>
    </source>
</evidence>
<gene>
    <name evidence="3" type="ORF">EDEG_01993</name>
</gene>
<name>J8ZVM9_EDHAE</name>
<dbReference type="InParanoid" id="J8ZVM9"/>
<dbReference type="STRING" id="1003232.J8ZVM9"/>
<feature type="domain" description="AMP-binding enzyme C-terminal" evidence="2">
    <location>
        <begin position="146"/>
        <end position="252"/>
    </location>
</feature>
<accession>J8ZVM9</accession>
<dbReference type="EMBL" id="AFBI03000032">
    <property type="protein sequence ID" value="EJW03713.1"/>
    <property type="molecule type" value="Genomic_DNA"/>
</dbReference>
<dbReference type="GO" id="GO:0003987">
    <property type="term" value="F:acetate-CoA ligase activity"/>
    <property type="evidence" value="ECO:0007669"/>
    <property type="project" value="UniProtKB-EC"/>
</dbReference>
<dbReference type="OMA" id="CANMECI"/>
<dbReference type="SUPFAM" id="SSF56801">
    <property type="entry name" value="Acetyl-CoA synthetase-like"/>
    <property type="match status" value="1"/>
</dbReference>
<proteinExistence type="predicted"/>
<dbReference type="EC" id="6.2.1.1" evidence="1"/>
<dbReference type="OrthoDB" id="1706066at2759"/>
<dbReference type="InterPro" id="IPR025110">
    <property type="entry name" value="AMP-bd_C"/>
</dbReference>
<protein>
    <recommendedName>
        <fullName evidence="1">acetate--CoA ligase</fullName>
        <ecNumber evidence="1">6.2.1.1</ecNumber>
    </recommendedName>
</protein>
<sequence length="292" mass="32696">MLVDTYWQTEVGGILIAPFPYVTKPIPEFACIPFFGQEPIIASIDDLENEDLNISFNIPYNHSNPTNTTPSDCNSSQSELGALLFKGSWPGIARTILNDKKRYTQYFKKNFYITGDEALQQNGLICIRGRADDVLNVAGHRLSTAEIESASCSNIFVNECAVVGIKDEISGQAIVLFAVNKDKSASDSNTSSSTESIDKKCILYDNNDEHTLLELKKLAHSIRTTLRDRIGPIVNPKRVYLINELPKTRTGKIMRRVLRKLLMNEDVGDLSTCANMECIEDIRKIINNNMQQ</sequence>
<dbReference type="InterPro" id="IPR045851">
    <property type="entry name" value="AMP-bd_C_sf"/>
</dbReference>
<dbReference type="Gene3D" id="3.40.50.12780">
    <property type="entry name" value="N-terminal domain of ligase-like"/>
    <property type="match status" value="1"/>
</dbReference>
<dbReference type="Proteomes" id="UP000003163">
    <property type="component" value="Unassembled WGS sequence"/>
</dbReference>
<evidence type="ECO:0000256" key="1">
    <source>
        <dbReference type="ARBA" id="ARBA00013275"/>
    </source>
</evidence>
<reference evidence="3 4" key="1">
    <citation type="submission" date="2011-08" db="EMBL/GenBank/DDBJ databases">
        <authorList>
            <person name="Liu Z.J."/>
            <person name="Shi F.L."/>
            <person name="Lu J.Q."/>
            <person name="Li M."/>
            <person name="Wang Z.L."/>
        </authorList>
    </citation>
    <scope>NUCLEOTIDE SEQUENCE [LARGE SCALE GENOMIC DNA]</scope>
    <source>
        <strain evidence="3 4">USNM 41457</strain>
    </source>
</reference>
<keyword evidence="4" id="KW-1185">Reference proteome</keyword>
<dbReference type="PANTHER" id="PTHR24095">
    <property type="entry name" value="ACETYL-COENZYME A SYNTHETASE"/>
    <property type="match status" value="1"/>
</dbReference>